<dbReference type="AlphaFoldDB" id="A0AAV5WS39"/>
<proteinExistence type="predicted"/>
<feature type="non-terminal residue" evidence="1">
    <location>
        <position position="323"/>
    </location>
</feature>
<reference evidence="1" key="1">
    <citation type="submission" date="2023-10" db="EMBL/GenBank/DDBJ databases">
        <title>Genome assembly of Pristionchus species.</title>
        <authorList>
            <person name="Yoshida K."/>
            <person name="Sommer R.J."/>
        </authorList>
    </citation>
    <scope>NUCLEOTIDE SEQUENCE</scope>
    <source>
        <strain evidence="1">RS5133</strain>
    </source>
</reference>
<organism evidence="1 2">
    <name type="scientific">Pristionchus fissidentatus</name>
    <dbReference type="NCBI Taxonomy" id="1538716"/>
    <lineage>
        <taxon>Eukaryota</taxon>
        <taxon>Metazoa</taxon>
        <taxon>Ecdysozoa</taxon>
        <taxon>Nematoda</taxon>
        <taxon>Chromadorea</taxon>
        <taxon>Rhabditida</taxon>
        <taxon>Rhabditina</taxon>
        <taxon>Diplogasteromorpha</taxon>
        <taxon>Diplogasteroidea</taxon>
        <taxon>Neodiplogasteridae</taxon>
        <taxon>Pristionchus</taxon>
    </lineage>
</organism>
<accession>A0AAV5WS39</accession>
<dbReference type="EMBL" id="BTSY01000006">
    <property type="protein sequence ID" value="GMT33430.1"/>
    <property type="molecule type" value="Genomic_DNA"/>
</dbReference>
<evidence type="ECO:0000313" key="1">
    <source>
        <dbReference type="EMBL" id="GMT33430.1"/>
    </source>
</evidence>
<keyword evidence="2" id="KW-1185">Reference proteome</keyword>
<dbReference type="Proteomes" id="UP001432322">
    <property type="component" value="Unassembled WGS sequence"/>
</dbReference>
<sequence>MSFESASVDSYKGLVAEPTEYHQAAIGNGKVWIFSRKYADQRAFNWGHRVHYVGGYAIPYDPATKKYGTAIEIPAISAEEDAEELIFSHNGHVFLLLTNAFGEPAFRSLHKWTEKSWEKVADFGSPSVGEDRAHIYWALADGNSKGDKIIIGKGNLIKLFRLKIDDTSASISLEYEISQDVNFLSACPVGGVVSGDSVLVSLGVHGCGFRWENSRFIKVDLTKKSAEIANVEGEYDTLPTFCFSGPYLKALTKGGDWVAVAGSTQMGMTGSKFNDQVWKLSGLHNELCWTKCDTSVPAVEGDDFVGAYDESIGIVYVITSNAV</sequence>
<evidence type="ECO:0000313" key="2">
    <source>
        <dbReference type="Proteomes" id="UP001432322"/>
    </source>
</evidence>
<protein>
    <submittedName>
        <fullName evidence="1">Uncharacterized protein</fullName>
    </submittedName>
</protein>
<name>A0AAV5WS39_9BILA</name>
<gene>
    <name evidence="1" type="ORF">PFISCL1PPCAC_24727</name>
</gene>
<comment type="caution">
    <text evidence="1">The sequence shown here is derived from an EMBL/GenBank/DDBJ whole genome shotgun (WGS) entry which is preliminary data.</text>
</comment>